<evidence type="ECO:0000256" key="1">
    <source>
        <dbReference type="ARBA" id="ARBA00004604"/>
    </source>
</evidence>
<feature type="domain" description="Myb-like" evidence="12">
    <location>
        <begin position="523"/>
        <end position="573"/>
    </location>
</feature>
<dbReference type="SUPFAM" id="SSF46785">
    <property type="entry name" value="Winged helix' DNA-binding domain"/>
    <property type="match status" value="1"/>
</dbReference>
<evidence type="ECO:0000256" key="5">
    <source>
        <dbReference type="ARBA" id="ARBA00023015"/>
    </source>
</evidence>
<feature type="region of interest" description="Disordered" evidence="11">
    <location>
        <begin position="1029"/>
        <end position="1097"/>
    </location>
</feature>
<dbReference type="GO" id="GO:0005730">
    <property type="term" value="C:nucleolus"/>
    <property type="evidence" value="ECO:0007669"/>
    <property type="project" value="UniProtKB-SubCell"/>
</dbReference>
<feature type="domain" description="HTH myb-type" evidence="15">
    <location>
        <begin position="527"/>
        <end position="577"/>
    </location>
</feature>
<evidence type="ECO:0000256" key="6">
    <source>
        <dbReference type="ARBA" id="ARBA00023125"/>
    </source>
</evidence>
<dbReference type="PROSITE" id="PS50090">
    <property type="entry name" value="MYB_LIKE"/>
    <property type="match status" value="3"/>
</dbReference>
<dbReference type="Gene3D" id="3.30.70.330">
    <property type="match status" value="2"/>
</dbReference>
<dbReference type="SMART" id="SM00360">
    <property type="entry name" value="RRM"/>
    <property type="match status" value="2"/>
</dbReference>
<sequence length="1338" mass="148592">MALDEETTKKVIRQVEFYFSDSNLPTDVFMRKTVTESEDGMVSLALICSFNRMRKHLNLGDIKPDQVSVETVDAVAQVLRNAASLKISEDGKKVGRATELPKVEEVIEQVEIRTLAVSPFEYDLKLEDVETFFNQYAKVNSVRLPRHVGDKRLFSGTALVEFSSEEEVEKVLKQKLVYAGAELELKPKKDFDAEREKELEAYEKSRPPLGSNRQNNSNEEESYPKGLIIAIKLKSISDEIPSKPNGADQQANDSDGVSKTDEKPSETTVGESDQKVSENVNIGEENNEAKEEKKAVNEEKSQETGEKIPASAYKDNMDVVLREDLKSIFEKFGTVKYIDFKIGEESGYIRFDEAEAAQKARAAAVLSEKGGLIVKNFVAILDPVSGEAEKEYWTLLRGNQKDRHQNFKGNRGRRTTGPTRRSTKGQWTPEEDEILSQAVQRFKGKNWKKIAECFKDRTDVQCLHRWQKVLNPELVKGPWSKEEDEIIIALVNKYGPKKWSNIAQHLPGRIGKQCRERWHNHLNPSINKEAWTQDEELALIIAHEKYGNKWAELTKYLPGRTDNAIKNHWNSSVKKKLDSYKASGLLARLQSSRLQSSGDENGPRGTEGGEVSQCSQESVNAGHFPSATEMSNAVFQTREKNRPNEESSLGKDFSPSQASCSEPYYVSLDDVEFIEQKYVQESGNFTNEDCQLNLHALTDISSLDFVRESSRLQNDCIAPSESRDMLISNDECCRLLFSEALSDECFSSGDNKGLNMADLSRCTSFSCQTSAAPSVSSASDDRLLYTAEANELVGSVDQQFVCPTSAPPVPSASDGRLLYIGYEDQQFVSRSEDNILYANDLSSSPGINEIGRAELQEPTDNVEDTSKLVLVNSIGSGSDAKQTCYPADGKPNVHTEPENTGSLCYKPPCFPSLDIPFLSCDLIQPGGDMQQEFSPLGIRQLMMSSMNCLSPFRLWDSPSRNDSPDALLKSAAKTFIGTPSILKKRHRGLLSPLSDKRIEKKLDFDMASSLIKDFSCLEVMFDNVETQEAVLPSPSSMGKKNSGTSVEDDKENCGQVVKEEQVLEKNNSAISDDKRSELDTGDSNSQEKSTQSVSDVKSEIKNDVNATAEIVQQPSGVLVKHDRNNLLLHSPDLVGFKSDSDHSLCARAHKSPCSGVKSPYGQEKLRVAVASCVQSFCSSAQGENSDIHAGKDGGFETCGIFGGTPFRRSIESPTTWKSPWLFNTFLSSPKIDTEITIEDFGYFMSPGNRSYDAIEWMKQISPIAREILENETPKASQKNESGNDSDGDHKNNDPCDRPGNHCQLASNAILKVERRILDFSECGTPGKVDSSKCSTISC</sequence>
<dbReference type="Gene3D" id="1.10.10.60">
    <property type="entry name" value="Homeodomain-like"/>
    <property type="match status" value="3"/>
</dbReference>
<dbReference type="Gramene" id="OIW14595">
    <property type="protein sequence ID" value="OIW14595"/>
    <property type="gene ID" value="TanjilG_32937"/>
</dbReference>
<organism evidence="17 18">
    <name type="scientific">Lupinus angustifolius</name>
    <name type="common">Narrow-leaved blue lupine</name>
    <dbReference type="NCBI Taxonomy" id="3871"/>
    <lineage>
        <taxon>Eukaryota</taxon>
        <taxon>Viridiplantae</taxon>
        <taxon>Streptophyta</taxon>
        <taxon>Embryophyta</taxon>
        <taxon>Tracheophyta</taxon>
        <taxon>Spermatophyta</taxon>
        <taxon>Magnoliopsida</taxon>
        <taxon>eudicotyledons</taxon>
        <taxon>Gunneridae</taxon>
        <taxon>Pentapetalae</taxon>
        <taxon>rosids</taxon>
        <taxon>fabids</taxon>
        <taxon>Fabales</taxon>
        <taxon>Fabaceae</taxon>
        <taxon>Papilionoideae</taxon>
        <taxon>50 kb inversion clade</taxon>
        <taxon>genistoids sensu lato</taxon>
        <taxon>core genistoids</taxon>
        <taxon>Genisteae</taxon>
        <taxon>Lupinus</taxon>
    </lineage>
</organism>
<keyword evidence="5" id="KW-0805">Transcription regulation</keyword>
<feature type="compositionally biased region" description="Basic and acidic residues" evidence="11">
    <location>
        <begin position="637"/>
        <end position="649"/>
    </location>
</feature>
<dbReference type="PROSITE" id="PS50102">
    <property type="entry name" value="RRM"/>
    <property type="match status" value="1"/>
</dbReference>
<feature type="compositionally biased region" description="Basic and acidic residues" evidence="11">
    <location>
        <begin position="256"/>
        <end position="265"/>
    </location>
</feature>
<evidence type="ECO:0000256" key="3">
    <source>
        <dbReference type="ARBA" id="ARBA00022737"/>
    </source>
</evidence>
<evidence type="ECO:0000256" key="2">
    <source>
        <dbReference type="ARBA" id="ARBA00004642"/>
    </source>
</evidence>
<dbReference type="InterPro" id="IPR014886">
    <property type="entry name" value="La_xRRM"/>
</dbReference>
<dbReference type="FunFam" id="1.10.10.60:FF:000324">
    <property type="entry name" value="Transcription factor MYB3R-2"/>
    <property type="match status" value="1"/>
</dbReference>
<evidence type="ECO:0000313" key="17">
    <source>
        <dbReference type="EMBL" id="OIW14595.1"/>
    </source>
</evidence>
<evidence type="ECO:0000259" key="13">
    <source>
        <dbReference type="PROSITE" id="PS50102"/>
    </source>
</evidence>
<evidence type="ECO:0000259" key="14">
    <source>
        <dbReference type="PROSITE" id="PS50961"/>
    </source>
</evidence>
<dbReference type="InterPro" id="IPR006630">
    <property type="entry name" value="La_HTH"/>
</dbReference>
<feature type="compositionally biased region" description="Basic and acidic residues" evidence="11">
    <location>
        <begin position="196"/>
        <end position="206"/>
    </location>
</feature>
<dbReference type="Pfam" id="PF00249">
    <property type="entry name" value="Myb_DNA-binding"/>
    <property type="match status" value="3"/>
</dbReference>
<dbReference type="PANTHER" id="PTHR45614">
    <property type="entry name" value="MYB PROTEIN-RELATED"/>
    <property type="match status" value="1"/>
</dbReference>
<dbReference type="EMBL" id="CM007363">
    <property type="protein sequence ID" value="OIW14595.1"/>
    <property type="molecule type" value="Genomic_DNA"/>
</dbReference>
<dbReference type="InterPro" id="IPR017930">
    <property type="entry name" value="Myb_dom"/>
</dbReference>
<feature type="compositionally biased region" description="Polar residues" evidence="11">
    <location>
        <begin position="1273"/>
        <end position="1284"/>
    </location>
</feature>
<dbReference type="PROSITE" id="PS50961">
    <property type="entry name" value="HTH_LA"/>
    <property type="match status" value="1"/>
</dbReference>
<evidence type="ECO:0000259" key="12">
    <source>
        <dbReference type="PROSITE" id="PS50090"/>
    </source>
</evidence>
<dbReference type="Proteomes" id="UP000188354">
    <property type="component" value="Chromosome LG03"/>
</dbReference>
<gene>
    <name evidence="17" type="ORF">TanjilG_32937</name>
</gene>
<dbReference type="GO" id="GO:0005654">
    <property type="term" value="C:nucleoplasm"/>
    <property type="evidence" value="ECO:0007669"/>
    <property type="project" value="UniProtKB-SubCell"/>
</dbReference>
<keyword evidence="8" id="KW-0539">Nucleus</keyword>
<feature type="domain" description="Myb-like" evidence="12">
    <location>
        <begin position="471"/>
        <end position="522"/>
    </location>
</feature>
<dbReference type="Pfam" id="PF00076">
    <property type="entry name" value="RRM_1"/>
    <property type="match status" value="1"/>
</dbReference>
<feature type="region of interest" description="Disordered" evidence="11">
    <location>
        <begin position="403"/>
        <end position="426"/>
    </location>
</feature>
<evidence type="ECO:0000256" key="8">
    <source>
        <dbReference type="ARBA" id="ARBA00023242"/>
    </source>
</evidence>
<evidence type="ECO:0000256" key="4">
    <source>
        <dbReference type="ARBA" id="ARBA00022884"/>
    </source>
</evidence>
<dbReference type="GO" id="GO:0000981">
    <property type="term" value="F:DNA-binding transcription factor activity, RNA polymerase II-specific"/>
    <property type="evidence" value="ECO:0007669"/>
    <property type="project" value="TreeGrafter"/>
</dbReference>
<evidence type="ECO:0000256" key="7">
    <source>
        <dbReference type="ARBA" id="ARBA00023163"/>
    </source>
</evidence>
<keyword evidence="7" id="KW-0804">Transcription</keyword>
<dbReference type="SMART" id="SM00715">
    <property type="entry name" value="LA"/>
    <property type="match status" value="1"/>
</dbReference>
<dbReference type="InterPro" id="IPR012677">
    <property type="entry name" value="Nucleotide-bd_a/b_plait_sf"/>
</dbReference>
<feature type="domain" description="HTH La-type RNA-binding" evidence="14">
    <location>
        <begin position="1"/>
        <end position="104"/>
    </location>
</feature>
<evidence type="ECO:0000313" key="18">
    <source>
        <dbReference type="Proteomes" id="UP000188354"/>
    </source>
</evidence>
<keyword evidence="6" id="KW-0238">DNA-binding</keyword>
<evidence type="ECO:0000256" key="10">
    <source>
        <dbReference type="PROSITE-ProRule" id="PRU00332"/>
    </source>
</evidence>
<keyword evidence="4 10" id="KW-0694">RNA-binding</keyword>
<dbReference type="FunFam" id="1.10.10.60:FF:000010">
    <property type="entry name" value="Transcriptional activator Myb isoform A"/>
    <property type="match status" value="1"/>
</dbReference>
<keyword evidence="18" id="KW-1185">Reference proteome</keyword>
<reference evidence="17 18" key="1">
    <citation type="journal article" date="2017" name="Plant Biotechnol. J.">
        <title>A comprehensive draft genome sequence for lupin (Lupinus angustifolius), an emerging health food: insights into plant-microbe interactions and legume evolution.</title>
        <authorList>
            <person name="Hane J.K."/>
            <person name="Ming Y."/>
            <person name="Kamphuis L.G."/>
            <person name="Nelson M.N."/>
            <person name="Garg G."/>
            <person name="Atkins C.A."/>
            <person name="Bayer P.E."/>
            <person name="Bravo A."/>
            <person name="Bringans S."/>
            <person name="Cannon S."/>
            <person name="Edwards D."/>
            <person name="Foley R."/>
            <person name="Gao L.L."/>
            <person name="Harrison M.J."/>
            <person name="Huang W."/>
            <person name="Hurgobin B."/>
            <person name="Li S."/>
            <person name="Liu C.W."/>
            <person name="McGrath A."/>
            <person name="Morahan G."/>
            <person name="Murray J."/>
            <person name="Weller J."/>
            <person name="Jian J."/>
            <person name="Singh K.B."/>
        </authorList>
    </citation>
    <scope>NUCLEOTIDE SEQUENCE [LARGE SCALE GENOMIC DNA]</scope>
    <source>
        <strain evidence="18">cv. Tanjil</strain>
        <tissue evidence="17">Whole plant</tissue>
    </source>
</reference>
<dbReference type="FunFam" id="1.10.10.10:FF:000795">
    <property type="entry name" value="La protein 2"/>
    <property type="match status" value="1"/>
</dbReference>
<dbReference type="InterPro" id="IPR050560">
    <property type="entry name" value="MYB_TF"/>
</dbReference>
<dbReference type="InterPro" id="IPR000504">
    <property type="entry name" value="RRM_dom"/>
</dbReference>
<dbReference type="PANTHER" id="PTHR45614:SF266">
    <property type="entry name" value="TRANSCRIPTION FACTOR MYB3R-4"/>
    <property type="match status" value="1"/>
</dbReference>
<evidence type="ECO:0000259" key="15">
    <source>
        <dbReference type="PROSITE" id="PS51294"/>
    </source>
</evidence>
<feature type="region of interest" description="Disordered" evidence="11">
    <location>
        <begin position="239"/>
        <end position="309"/>
    </location>
</feature>
<dbReference type="Pfam" id="PF08777">
    <property type="entry name" value="RRM_3"/>
    <property type="match status" value="1"/>
</dbReference>
<dbReference type="FunFam" id="1.10.10.60:FF:000016">
    <property type="entry name" value="Transcriptional activator Myb isoform A"/>
    <property type="match status" value="1"/>
</dbReference>
<dbReference type="GO" id="GO:0000978">
    <property type="term" value="F:RNA polymerase II cis-regulatory region sequence-specific DNA binding"/>
    <property type="evidence" value="ECO:0007669"/>
    <property type="project" value="TreeGrafter"/>
</dbReference>
<feature type="region of interest" description="Disordered" evidence="11">
    <location>
        <begin position="591"/>
        <end position="659"/>
    </location>
</feature>
<feature type="domain" description="Myb-like" evidence="12">
    <location>
        <begin position="419"/>
        <end position="470"/>
    </location>
</feature>
<dbReference type="GO" id="GO:0003723">
    <property type="term" value="F:RNA binding"/>
    <property type="evidence" value="ECO:0007669"/>
    <property type="project" value="UniProtKB-UniRule"/>
</dbReference>
<keyword evidence="3" id="KW-0677">Repeat</keyword>
<dbReference type="PRINTS" id="PR00302">
    <property type="entry name" value="LUPUSLA"/>
</dbReference>
<dbReference type="GO" id="GO:1990904">
    <property type="term" value="C:ribonucleoprotein complex"/>
    <property type="evidence" value="ECO:0007669"/>
    <property type="project" value="UniProtKB-UniRule"/>
</dbReference>
<dbReference type="PROSITE" id="PS51294">
    <property type="entry name" value="HTH_MYB"/>
    <property type="match status" value="3"/>
</dbReference>
<comment type="subcellular location">
    <subcellularLocation>
        <location evidence="1">Nucleus</location>
        <location evidence="1">Nucleolus</location>
    </subcellularLocation>
    <subcellularLocation>
        <location evidence="2">Nucleus</location>
        <location evidence="2">Nucleoplasm</location>
    </subcellularLocation>
</comment>
<comment type="function">
    <text evidence="9">Binds to the 3' poly(U) terminus of nascent RNA polymerase III transcripts, protecting them from exonuclease digestion and facilitating their folding and maturation.</text>
</comment>
<dbReference type="InterPro" id="IPR036390">
    <property type="entry name" value="WH_DNA-bd_sf"/>
</dbReference>
<feature type="domain" description="HTH myb-type" evidence="15">
    <location>
        <begin position="419"/>
        <end position="470"/>
    </location>
</feature>
<dbReference type="InterPro" id="IPR035979">
    <property type="entry name" value="RBD_domain_sf"/>
</dbReference>
<dbReference type="CDD" id="cd00167">
    <property type="entry name" value="SANT"/>
    <property type="match status" value="3"/>
</dbReference>
<dbReference type="SMART" id="SM00717">
    <property type="entry name" value="SANT"/>
    <property type="match status" value="3"/>
</dbReference>
<dbReference type="GO" id="GO:0006396">
    <property type="term" value="P:RNA processing"/>
    <property type="evidence" value="ECO:0007669"/>
    <property type="project" value="InterPro"/>
</dbReference>
<dbReference type="CDD" id="cd08030">
    <property type="entry name" value="LA_like_plant"/>
    <property type="match status" value="1"/>
</dbReference>
<name>A0A4P1RP33_LUPAN</name>
<dbReference type="Gene3D" id="1.10.10.10">
    <property type="entry name" value="Winged helix-like DNA-binding domain superfamily/Winged helix DNA-binding domain"/>
    <property type="match status" value="1"/>
</dbReference>
<feature type="domain" description="HTH myb-type" evidence="15">
    <location>
        <begin position="471"/>
        <end position="526"/>
    </location>
</feature>
<dbReference type="InterPro" id="IPR009057">
    <property type="entry name" value="Homeodomain-like_sf"/>
</dbReference>
<dbReference type="SUPFAM" id="SSF46689">
    <property type="entry name" value="Homeodomain-like"/>
    <property type="match status" value="2"/>
</dbReference>
<dbReference type="InterPro" id="IPR036388">
    <property type="entry name" value="WH-like_DNA-bd_sf"/>
</dbReference>
<dbReference type="InterPro" id="IPR002344">
    <property type="entry name" value="Lupus_La"/>
</dbReference>
<feature type="compositionally biased region" description="Basic and acidic residues" evidence="11">
    <location>
        <begin position="287"/>
        <end position="306"/>
    </location>
</feature>
<feature type="domain" description="XRRM" evidence="16">
    <location>
        <begin position="301"/>
        <end position="425"/>
    </location>
</feature>
<feature type="domain" description="RRM" evidence="13">
    <location>
        <begin position="113"/>
        <end position="198"/>
    </location>
</feature>
<dbReference type="InterPro" id="IPR001005">
    <property type="entry name" value="SANT/Myb"/>
</dbReference>
<dbReference type="SUPFAM" id="SSF54928">
    <property type="entry name" value="RNA-binding domain, RBD"/>
    <property type="match status" value="2"/>
</dbReference>
<protein>
    <submittedName>
        <fullName evidence="17">Uncharacterized protein</fullName>
    </submittedName>
</protein>
<evidence type="ECO:0000259" key="16">
    <source>
        <dbReference type="PROSITE" id="PS51939"/>
    </source>
</evidence>
<evidence type="ECO:0000256" key="9">
    <source>
        <dbReference type="ARBA" id="ARBA00057261"/>
    </source>
</evidence>
<feature type="region of interest" description="Disordered" evidence="11">
    <location>
        <begin position="196"/>
        <end position="223"/>
    </location>
</feature>
<proteinExistence type="predicted"/>
<feature type="compositionally biased region" description="Polar residues" evidence="11">
    <location>
        <begin position="1081"/>
        <end position="1095"/>
    </location>
</feature>
<dbReference type="CDD" id="cd12291">
    <property type="entry name" value="RRM1_La"/>
    <property type="match status" value="1"/>
</dbReference>
<accession>A0A4P1RP33</accession>
<dbReference type="PROSITE" id="PS51939">
    <property type="entry name" value="XRRM"/>
    <property type="match status" value="1"/>
</dbReference>
<evidence type="ECO:0000256" key="11">
    <source>
        <dbReference type="SAM" id="MobiDB-lite"/>
    </source>
</evidence>
<feature type="compositionally biased region" description="Polar residues" evidence="11">
    <location>
        <begin position="1033"/>
        <end position="1045"/>
    </location>
</feature>
<feature type="region of interest" description="Disordered" evidence="11">
    <location>
        <begin position="1269"/>
        <end position="1299"/>
    </location>
</feature>
<dbReference type="Pfam" id="PF05383">
    <property type="entry name" value="La"/>
    <property type="match status" value="1"/>
</dbReference>
<dbReference type="STRING" id="3871.A0A4P1RP33"/>
<feature type="compositionally biased region" description="Basic and acidic residues" evidence="11">
    <location>
        <begin position="1286"/>
        <end position="1299"/>
    </location>
</feature>